<keyword evidence="1" id="KW-0812">Transmembrane</keyword>
<dbReference type="EMBL" id="LR796352">
    <property type="protein sequence ID" value="CAB4139342.1"/>
    <property type="molecule type" value="Genomic_DNA"/>
</dbReference>
<feature type="transmembrane region" description="Helical" evidence="1">
    <location>
        <begin position="20"/>
        <end position="41"/>
    </location>
</feature>
<keyword evidence="1" id="KW-0472">Membrane</keyword>
<evidence type="ECO:0000313" key="2">
    <source>
        <dbReference type="EMBL" id="CAB4139342.1"/>
    </source>
</evidence>
<feature type="transmembrane region" description="Helical" evidence="1">
    <location>
        <begin position="47"/>
        <end position="66"/>
    </location>
</feature>
<protein>
    <submittedName>
        <fullName evidence="2">Uncharacterized protein</fullName>
    </submittedName>
</protein>
<organism evidence="2">
    <name type="scientific">uncultured Caudovirales phage</name>
    <dbReference type="NCBI Taxonomy" id="2100421"/>
    <lineage>
        <taxon>Viruses</taxon>
        <taxon>Duplodnaviria</taxon>
        <taxon>Heunggongvirae</taxon>
        <taxon>Uroviricota</taxon>
        <taxon>Caudoviricetes</taxon>
        <taxon>Peduoviridae</taxon>
        <taxon>Maltschvirus</taxon>
        <taxon>Maltschvirus maltsch</taxon>
    </lineage>
</organism>
<proteinExistence type="predicted"/>
<reference evidence="2" key="1">
    <citation type="submission" date="2020-04" db="EMBL/GenBank/DDBJ databases">
        <authorList>
            <person name="Chiriac C."/>
            <person name="Salcher M."/>
            <person name="Ghai R."/>
            <person name="Kavagutti S V."/>
        </authorList>
    </citation>
    <scope>NUCLEOTIDE SEQUENCE</scope>
</reference>
<gene>
    <name evidence="2" type="ORF">UFOVP346_38</name>
</gene>
<sequence length="78" mass="8567">MAEKIKLPALNPFLARSTYATILTVVTAVSSAFNVDILGNFGTSEEGILDAVDSLLPVVTGLWLWLERRNPSFRIAFK</sequence>
<evidence type="ECO:0000256" key="1">
    <source>
        <dbReference type="SAM" id="Phobius"/>
    </source>
</evidence>
<keyword evidence="1" id="KW-1133">Transmembrane helix</keyword>
<name>A0A6J5LZK6_9CAUD</name>
<accession>A0A6J5LZK6</accession>